<keyword evidence="4" id="KW-1185">Reference proteome</keyword>
<dbReference type="KEGG" id="thig:FE785_10170"/>
<protein>
    <submittedName>
        <fullName evidence="3">AsmA family protein</fullName>
    </submittedName>
</protein>
<dbReference type="Pfam" id="PF05170">
    <property type="entry name" value="AsmA"/>
    <property type="match status" value="1"/>
</dbReference>
<dbReference type="GO" id="GO:0090313">
    <property type="term" value="P:regulation of protein targeting to membrane"/>
    <property type="evidence" value="ECO:0007669"/>
    <property type="project" value="TreeGrafter"/>
</dbReference>
<reference evidence="3 4" key="1">
    <citation type="submission" date="2019-05" db="EMBL/GenBank/DDBJ databases">
        <title>Thiomicrorhabdus sediminis sp. nov, a novel sulfur-oxidizing bacterium isolated from coastal sediment.</title>
        <authorList>
            <person name="Liu X."/>
        </authorList>
    </citation>
    <scope>NUCLEOTIDE SEQUENCE [LARGE SCALE GENOMIC DNA]</scope>
    <source>
        <strain evidence="3 4">G1</strain>
    </source>
</reference>
<dbReference type="OrthoDB" id="5610455at2"/>
<sequence length="722" mass="81111">MATKHSETRTENKNASQVDASQAQCQTVACPKRRFKWTRRLLTLLITIPILLFLAFAGAVKLMDFNQYKPQIEKEIAELTQREFVIDGDIEVSVLPFMLSIGQMTLKNPQGFEQPNLLTIKEAQLELSLPDLFLEQNLNIKSLELIEPSITFIKRENDNNWQDMPLFASLDKRVGLARLQPAMITGQQANMLVEVANAPAQKATAPVSASNEKWVLENFSVQDAQVRFINQVDDFEISLKQVDLLAFDVLPHEPFRINSHFIYEHSESPRTFEFEVNAKLALSDDYSQLYLSDWNGVFRLQLPREDNRPDIRLATSGKNLMVDFRHQQLYVHKAQLKGLNAEVETSFQGEYGANPSYKGEFSAESIDIPRWLDSLGLPMPEGVAPQALKNTAGKFSWSWDGQWLKLDKIDLQLKQQDKADAKLSGKISWALQATGQSTFDLQISALDSNALAQHPAKTEQGAQFNHIDQALLALISQALKQQLDKPDRGDKLLGKLQLADVRVANVGIKQINAEIHVKDKRLEIAPLDIEFAQGKLTSQFAFNGKTQQLSWQGGAEKLSLGAFLPSNKSLDGVLDSRFYWRTQGIKPAQWQQNLNGLWNNRLTQAKVYGMDVNGLLGGEIVLHTANLAKQAYTEFSRIDIQGSWQQGIYAPKRFSAQSERFQGNGYFSWNLFEEQIEGQLLLTLQASNLLTALLQGSQIKLLFAGPVAAPKWSINLAQSGQS</sequence>
<feature type="domain" description="AsmA" evidence="2">
    <location>
        <begin position="43"/>
        <end position="650"/>
    </location>
</feature>
<accession>A0A4P9K7A7</accession>
<dbReference type="Proteomes" id="UP000304864">
    <property type="component" value="Chromosome"/>
</dbReference>
<name>A0A4P9K7A7_9GAMM</name>
<evidence type="ECO:0000313" key="3">
    <source>
        <dbReference type="EMBL" id="QCU90965.1"/>
    </source>
</evidence>
<keyword evidence="1" id="KW-0812">Transmembrane</keyword>
<dbReference type="PANTHER" id="PTHR30441">
    <property type="entry name" value="DUF748 DOMAIN-CONTAINING PROTEIN"/>
    <property type="match status" value="1"/>
</dbReference>
<organism evidence="3 4">
    <name type="scientific">Thiomicrorhabdus sediminis</name>
    <dbReference type="NCBI Taxonomy" id="2580412"/>
    <lineage>
        <taxon>Bacteria</taxon>
        <taxon>Pseudomonadati</taxon>
        <taxon>Pseudomonadota</taxon>
        <taxon>Gammaproteobacteria</taxon>
        <taxon>Thiotrichales</taxon>
        <taxon>Piscirickettsiaceae</taxon>
        <taxon>Thiomicrorhabdus</taxon>
    </lineage>
</organism>
<evidence type="ECO:0000256" key="1">
    <source>
        <dbReference type="SAM" id="Phobius"/>
    </source>
</evidence>
<evidence type="ECO:0000259" key="2">
    <source>
        <dbReference type="Pfam" id="PF05170"/>
    </source>
</evidence>
<dbReference type="AlphaFoldDB" id="A0A4P9K7A7"/>
<dbReference type="InterPro" id="IPR052894">
    <property type="entry name" value="AsmA-related"/>
</dbReference>
<gene>
    <name evidence="3" type="ORF">FE785_10170</name>
</gene>
<dbReference type="PANTHER" id="PTHR30441:SF8">
    <property type="entry name" value="DUF748 DOMAIN-CONTAINING PROTEIN"/>
    <property type="match status" value="1"/>
</dbReference>
<dbReference type="GO" id="GO:0005886">
    <property type="term" value="C:plasma membrane"/>
    <property type="evidence" value="ECO:0007669"/>
    <property type="project" value="TreeGrafter"/>
</dbReference>
<keyword evidence="1" id="KW-0472">Membrane</keyword>
<dbReference type="InterPro" id="IPR007844">
    <property type="entry name" value="AsmA"/>
</dbReference>
<dbReference type="EMBL" id="CP040602">
    <property type="protein sequence ID" value="QCU90965.1"/>
    <property type="molecule type" value="Genomic_DNA"/>
</dbReference>
<dbReference type="RefSeq" id="WP_138565639.1">
    <property type="nucleotide sequence ID" value="NZ_CP040602.1"/>
</dbReference>
<evidence type="ECO:0000313" key="4">
    <source>
        <dbReference type="Proteomes" id="UP000304864"/>
    </source>
</evidence>
<keyword evidence="1" id="KW-1133">Transmembrane helix</keyword>
<feature type="transmembrane region" description="Helical" evidence="1">
    <location>
        <begin position="41"/>
        <end position="60"/>
    </location>
</feature>
<proteinExistence type="predicted"/>